<protein>
    <submittedName>
        <fullName evidence="2">Uncharacterized protein</fullName>
    </submittedName>
</protein>
<dbReference type="EMBL" id="JAUTDP010000007">
    <property type="protein sequence ID" value="KAK3397568.1"/>
    <property type="molecule type" value="Genomic_DNA"/>
</dbReference>
<organism evidence="2 3">
    <name type="scientific">Sordaria brevicollis</name>
    <dbReference type="NCBI Taxonomy" id="83679"/>
    <lineage>
        <taxon>Eukaryota</taxon>
        <taxon>Fungi</taxon>
        <taxon>Dikarya</taxon>
        <taxon>Ascomycota</taxon>
        <taxon>Pezizomycotina</taxon>
        <taxon>Sordariomycetes</taxon>
        <taxon>Sordariomycetidae</taxon>
        <taxon>Sordariales</taxon>
        <taxon>Sordariaceae</taxon>
        <taxon>Sordaria</taxon>
    </lineage>
</organism>
<accession>A0AAE0UB27</accession>
<name>A0AAE0UB27_SORBR</name>
<comment type="caution">
    <text evidence="2">The sequence shown here is derived from an EMBL/GenBank/DDBJ whole genome shotgun (WGS) entry which is preliminary data.</text>
</comment>
<keyword evidence="3" id="KW-1185">Reference proteome</keyword>
<reference evidence="2" key="2">
    <citation type="submission" date="2023-07" db="EMBL/GenBank/DDBJ databases">
        <authorList>
            <consortium name="Lawrence Berkeley National Laboratory"/>
            <person name="Haridas S."/>
            <person name="Hensen N."/>
            <person name="Bonometti L."/>
            <person name="Westerberg I."/>
            <person name="Brannstrom I.O."/>
            <person name="Guillou S."/>
            <person name="Cros-Aarteil S."/>
            <person name="Calhoun S."/>
            <person name="Kuo A."/>
            <person name="Mondo S."/>
            <person name="Pangilinan J."/>
            <person name="Riley R."/>
            <person name="LaButti K."/>
            <person name="Andreopoulos B."/>
            <person name="Lipzen A."/>
            <person name="Chen C."/>
            <person name="Yanf M."/>
            <person name="Daum C."/>
            <person name="Ng V."/>
            <person name="Clum A."/>
            <person name="Steindorff A."/>
            <person name="Ohm R."/>
            <person name="Martin F."/>
            <person name="Silar P."/>
            <person name="Natvig D."/>
            <person name="Lalanne C."/>
            <person name="Gautier V."/>
            <person name="Ament-velasquez S.L."/>
            <person name="Kruys A."/>
            <person name="Hutchinson M.I."/>
            <person name="Powell A.J."/>
            <person name="Barry K."/>
            <person name="Miller A.N."/>
            <person name="Grigoriev I.V."/>
            <person name="Debuchy R."/>
            <person name="Gladieux P."/>
            <person name="Thoren M.H."/>
            <person name="Johannesson H."/>
        </authorList>
    </citation>
    <scope>NUCLEOTIDE SEQUENCE</scope>
    <source>
        <strain evidence="2">FGSC 1904</strain>
    </source>
</reference>
<evidence type="ECO:0000313" key="3">
    <source>
        <dbReference type="Proteomes" id="UP001281003"/>
    </source>
</evidence>
<sequence>MCSSTVSIESLAKLSSMQIVTLFALFPCIAAWHQCIFQIHSVPTLASGDSVALSPGSIMRLCCGDRDSRLVGTRFGEIVKKKRRELSALNPVLRICNACESGTLSQTDRNNPTQPVRCRTCMGRQPTGNHEVKTGRRLGYRESLGAGR</sequence>
<proteinExistence type="predicted"/>
<evidence type="ECO:0000256" key="1">
    <source>
        <dbReference type="SAM" id="MobiDB-lite"/>
    </source>
</evidence>
<evidence type="ECO:0000313" key="2">
    <source>
        <dbReference type="EMBL" id="KAK3397568.1"/>
    </source>
</evidence>
<gene>
    <name evidence="2" type="ORF">B0T20DRAFT_223429</name>
</gene>
<dbReference type="AlphaFoldDB" id="A0AAE0UB27"/>
<dbReference type="Proteomes" id="UP001281003">
    <property type="component" value="Unassembled WGS sequence"/>
</dbReference>
<reference evidence="2" key="1">
    <citation type="journal article" date="2023" name="Mol. Phylogenet. Evol.">
        <title>Genome-scale phylogeny and comparative genomics of the fungal order Sordariales.</title>
        <authorList>
            <person name="Hensen N."/>
            <person name="Bonometti L."/>
            <person name="Westerberg I."/>
            <person name="Brannstrom I.O."/>
            <person name="Guillou S."/>
            <person name="Cros-Aarteil S."/>
            <person name="Calhoun S."/>
            <person name="Haridas S."/>
            <person name="Kuo A."/>
            <person name="Mondo S."/>
            <person name="Pangilinan J."/>
            <person name="Riley R."/>
            <person name="LaButti K."/>
            <person name="Andreopoulos B."/>
            <person name="Lipzen A."/>
            <person name="Chen C."/>
            <person name="Yan M."/>
            <person name="Daum C."/>
            <person name="Ng V."/>
            <person name="Clum A."/>
            <person name="Steindorff A."/>
            <person name="Ohm R.A."/>
            <person name="Martin F."/>
            <person name="Silar P."/>
            <person name="Natvig D.O."/>
            <person name="Lalanne C."/>
            <person name="Gautier V."/>
            <person name="Ament-Velasquez S.L."/>
            <person name="Kruys A."/>
            <person name="Hutchinson M.I."/>
            <person name="Powell A.J."/>
            <person name="Barry K."/>
            <person name="Miller A.N."/>
            <person name="Grigoriev I.V."/>
            <person name="Debuchy R."/>
            <person name="Gladieux P."/>
            <person name="Hiltunen Thoren M."/>
            <person name="Johannesson H."/>
        </authorList>
    </citation>
    <scope>NUCLEOTIDE SEQUENCE</scope>
    <source>
        <strain evidence="2">FGSC 1904</strain>
    </source>
</reference>
<feature type="region of interest" description="Disordered" evidence="1">
    <location>
        <begin position="128"/>
        <end position="148"/>
    </location>
</feature>